<dbReference type="InterPro" id="IPR008998">
    <property type="entry name" value="Agglutinin"/>
</dbReference>
<dbReference type="OMA" id="THETHQG"/>
<dbReference type="Gramene" id="TraesRN2B0100095400.1">
    <property type="protein sequence ID" value="TraesRN2B0100095400.1"/>
    <property type="gene ID" value="TraesRN2B0100095400"/>
</dbReference>
<dbReference type="InterPro" id="IPR036242">
    <property type="entry name" value="Agglutinin_dom_sf"/>
</dbReference>
<name>A0A3B6BXN5_WHEAT</name>
<feature type="domain" description="Agglutinin" evidence="1">
    <location>
        <begin position="189"/>
        <end position="351"/>
    </location>
</feature>
<sequence>MGEYYGSRAQESVAFPLSGPPVCVSLFGYSAQRGCLRSVHDEESGDSFIELRDIEHGARTPAERFYLEPSKQHEGLLHVRCCDGNKYWVARQQRTPDGGSAWFISATADEPEEDLTKPSCTLFDFQVASDSKRPSEGGGGYIRCFHSQQNKYVGWVSVSGDLCFIPGNKAYLQLGVRDLLSVHRLSQQKELPKYVAFKGNNGKYLTEMNRNSFSGKTGGDDWVQQFSSSDLTDPDVIHETFTDDYGIVRIRNNTSGRFWTCGVRSLLNGTIGTINDSGFYFGAFIPHDAIYSDVNTLFKVVSKDGNIIALQNLGNGKFCESVTDPTIIYSNILVASGTDINSSGVMLQIEEPVMSREIYDVEYNVGGKKTSTNQNVSRTEVLSNNRTHETHQGKPTIELYDRTESKWDANLTLDAGIKAHISASLPFIMEGGAESHLDFHGEYNWGETKIQETKRMYEYSYPVPPMTKVLCSIFTREDVVDVPFSYKQKDVMYSGNIVIRQLHDGIYHGTKSSDIDIDITEESIA</sequence>
<dbReference type="GeneID" id="123043225"/>
<keyword evidence="3" id="KW-1185">Reference proteome</keyword>
<dbReference type="Gramene" id="TraesROB_scaffold_002136_01G000700.1">
    <property type="protein sequence ID" value="TraesROB_scaffold_002136_01G000700.1"/>
    <property type="gene ID" value="TraesROB_scaffold_002136_01G000700"/>
</dbReference>
<gene>
    <name evidence="2" type="primary">LOC123043225</name>
</gene>
<evidence type="ECO:0000313" key="3">
    <source>
        <dbReference type="Proteomes" id="UP000019116"/>
    </source>
</evidence>
<dbReference type="Gene3D" id="2.80.10.50">
    <property type="match status" value="2"/>
</dbReference>
<dbReference type="Gene3D" id="2.170.15.10">
    <property type="entry name" value="Proaerolysin, chain A, domain 3"/>
    <property type="match status" value="1"/>
</dbReference>
<dbReference type="Gramene" id="TraesCLE_scaffold_013975_01G000700.1">
    <property type="protein sequence ID" value="TraesCLE_scaffold_013975_01G000700.1"/>
    <property type="gene ID" value="TraesCLE_scaffold_013975_01G000700"/>
</dbReference>
<dbReference type="Proteomes" id="UP000019116">
    <property type="component" value="Chromosome 2B"/>
</dbReference>
<dbReference type="SMR" id="A0A3B6BXN5"/>
<protein>
    <recommendedName>
        <fullName evidence="1">Agglutinin domain-containing protein</fullName>
    </recommendedName>
</protein>
<dbReference type="OrthoDB" id="4948898at2759"/>
<dbReference type="Gramene" id="TraesLAC2B03G00829010.1">
    <property type="protein sequence ID" value="TraesLAC2B03G00829010.1"/>
    <property type="gene ID" value="TraesLAC2B03G00829010"/>
</dbReference>
<dbReference type="Gramene" id="TraesWEE_scaffold_048524_01G000600.1">
    <property type="protein sequence ID" value="TraesWEE_scaffold_048524_01G000600.1"/>
    <property type="gene ID" value="TraesWEE_scaffold_048524_01G000600"/>
</dbReference>
<dbReference type="Gramene" id="TraesNOR2B03G00843370.1">
    <property type="protein sequence ID" value="TraesNOR2B03G00843370.1"/>
    <property type="gene ID" value="TraesNOR2B03G00843370"/>
</dbReference>
<dbReference type="PANTHER" id="PTHR39244">
    <property type="entry name" value="NATTERIN-4"/>
    <property type="match status" value="1"/>
</dbReference>
<dbReference type="Gramene" id="TraesSTA2B03G00833010.1">
    <property type="protein sequence ID" value="TraesSTA2B03G00833010.1"/>
    <property type="gene ID" value="TraesSTA2B03G00833010"/>
</dbReference>
<dbReference type="PANTHER" id="PTHR39244:SF5">
    <property type="entry name" value="NATTERIN-3-LIKE"/>
    <property type="match status" value="1"/>
</dbReference>
<dbReference type="AlphaFoldDB" id="A0A3B6BXN5"/>
<dbReference type="SUPFAM" id="SSF50382">
    <property type="entry name" value="Agglutinin"/>
    <property type="match status" value="2"/>
</dbReference>
<dbReference type="SMART" id="SM00791">
    <property type="entry name" value="Agglutinin"/>
    <property type="match status" value="1"/>
</dbReference>
<evidence type="ECO:0000259" key="1">
    <source>
        <dbReference type="SMART" id="SM00791"/>
    </source>
</evidence>
<proteinExistence type="predicted"/>
<dbReference type="Gramene" id="TraesJUL2B03G00837560.1">
    <property type="protein sequence ID" value="TraesJUL2B03G00837560.1"/>
    <property type="gene ID" value="TraesJUL2B03G00837560"/>
</dbReference>
<dbReference type="Gramene" id="TraesCS2B02G047200.1">
    <property type="protein sequence ID" value="TraesCS2B02G047200.1"/>
    <property type="gene ID" value="TraesCS2B02G047200"/>
</dbReference>
<dbReference type="SUPFAM" id="SSF56973">
    <property type="entry name" value="Aerolisin/ETX pore-forming domain"/>
    <property type="match status" value="1"/>
</dbReference>
<dbReference type="InterPro" id="IPR053237">
    <property type="entry name" value="Natterin_C"/>
</dbReference>
<reference evidence="2" key="1">
    <citation type="submission" date="2018-08" db="EMBL/GenBank/DDBJ databases">
        <authorList>
            <person name="Rossello M."/>
        </authorList>
    </citation>
    <scope>NUCLEOTIDE SEQUENCE [LARGE SCALE GENOMIC DNA]</scope>
    <source>
        <strain evidence="2">cv. Chinese Spring</strain>
    </source>
</reference>
<dbReference type="EnsemblPlants" id="TraesCS2B02G047200.1">
    <property type="protein sequence ID" value="TraesCS2B02G047200.1"/>
    <property type="gene ID" value="TraesCS2B02G047200"/>
</dbReference>
<dbReference type="Gramene" id="TraesMAC2B03G00830380.1">
    <property type="protein sequence ID" value="TraesMAC2B03G00830380.1"/>
    <property type="gene ID" value="TraesMAC2B03G00830380"/>
</dbReference>
<organism evidence="2">
    <name type="scientific">Triticum aestivum</name>
    <name type="common">Wheat</name>
    <dbReference type="NCBI Taxonomy" id="4565"/>
    <lineage>
        <taxon>Eukaryota</taxon>
        <taxon>Viridiplantae</taxon>
        <taxon>Streptophyta</taxon>
        <taxon>Embryophyta</taxon>
        <taxon>Tracheophyta</taxon>
        <taxon>Spermatophyta</taxon>
        <taxon>Magnoliopsida</taxon>
        <taxon>Liliopsida</taxon>
        <taxon>Poales</taxon>
        <taxon>Poaceae</taxon>
        <taxon>BOP clade</taxon>
        <taxon>Pooideae</taxon>
        <taxon>Triticodae</taxon>
        <taxon>Triticeae</taxon>
        <taxon>Triticinae</taxon>
        <taxon>Triticum</taxon>
    </lineage>
</organism>
<dbReference type="Gramene" id="TraesCAD_scaffold_001070_01G001200.1">
    <property type="protein sequence ID" value="TraesCAD_scaffold_001070_01G001200.1"/>
    <property type="gene ID" value="TraesCAD_scaffold_001070_01G001200"/>
</dbReference>
<dbReference type="Gramene" id="TraesCS2B03G0098100.1">
    <property type="protein sequence ID" value="TraesCS2B03G0098100.1.CDS"/>
    <property type="gene ID" value="TraesCS2B03G0098100"/>
</dbReference>
<accession>A0A3B6BXN5</accession>
<evidence type="ECO:0000313" key="2">
    <source>
        <dbReference type="EnsemblPlants" id="TraesCS2B02G047200.1"/>
    </source>
</evidence>
<dbReference type="RefSeq" id="XP_044321539.1">
    <property type="nucleotide sequence ID" value="XM_044465604.1"/>
</dbReference>
<dbReference type="Gramene" id="TraesJAG2B03G00832440.1">
    <property type="protein sequence ID" value="TraesJAG2B03G00832440.1"/>
    <property type="gene ID" value="TraesJAG2B03G00832440"/>
</dbReference>
<reference evidence="2" key="2">
    <citation type="submission" date="2018-10" db="UniProtKB">
        <authorList>
            <consortium name="EnsemblPlants"/>
        </authorList>
    </citation>
    <scope>IDENTIFICATION</scope>
</reference>
<dbReference type="Gramene" id="TraesARI2B03G00842260.1">
    <property type="protein sequence ID" value="TraesARI2B03G00842260.1"/>
    <property type="gene ID" value="TraesARI2B03G00842260"/>
</dbReference>